<dbReference type="RefSeq" id="WP_017714243.1">
    <property type="nucleotide sequence ID" value="NZ_KB235941.1"/>
</dbReference>
<dbReference type="STRING" id="317619.GCA_000332315_04099"/>
<dbReference type="InterPro" id="IPR029058">
    <property type="entry name" value="AB_hydrolase_fold"/>
</dbReference>
<dbReference type="PANTHER" id="PTHR34127">
    <property type="entry name" value="OS04G0405600 PROTEIN"/>
    <property type="match status" value="1"/>
</dbReference>
<evidence type="ECO:0000313" key="2">
    <source>
        <dbReference type="Proteomes" id="UP000034681"/>
    </source>
</evidence>
<name>A0A0M2PZC2_PROHO</name>
<keyword evidence="2" id="KW-1185">Reference proteome</keyword>
<organism evidence="1 2">
    <name type="scientific">Prochlorothrix hollandica PCC 9006 = CALU 1027</name>
    <dbReference type="NCBI Taxonomy" id="317619"/>
    <lineage>
        <taxon>Bacteria</taxon>
        <taxon>Bacillati</taxon>
        <taxon>Cyanobacteriota</taxon>
        <taxon>Cyanophyceae</taxon>
        <taxon>Prochlorotrichales</taxon>
        <taxon>Prochlorotrichaceae</taxon>
        <taxon>Prochlorothrix</taxon>
    </lineage>
</organism>
<dbReference type="eggNOG" id="COG1073">
    <property type="taxonomic scope" value="Bacteria"/>
</dbReference>
<dbReference type="Gene3D" id="3.40.50.1820">
    <property type="entry name" value="alpha/beta hydrolase"/>
    <property type="match status" value="1"/>
</dbReference>
<gene>
    <name evidence="1" type="ORF">PROH_04085</name>
</gene>
<dbReference type="PANTHER" id="PTHR34127:SF1">
    <property type="entry name" value="OS04G0405600 PROTEIN"/>
    <property type="match status" value="1"/>
</dbReference>
<dbReference type="EMBL" id="AJTX02000002">
    <property type="protein sequence ID" value="KKJ01500.1"/>
    <property type="molecule type" value="Genomic_DNA"/>
</dbReference>
<proteinExistence type="predicted"/>
<dbReference type="Proteomes" id="UP000034681">
    <property type="component" value="Unassembled WGS sequence"/>
</dbReference>
<dbReference type="OrthoDB" id="516598at2"/>
<evidence type="ECO:0000313" key="1">
    <source>
        <dbReference type="EMBL" id="KKJ01500.1"/>
    </source>
</evidence>
<dbReference type="ESTHER" id="proho-a0a0m2pzc2">
    <property type="family name" value="Duf_1350"/>
</dbReference>
<protein>
    <recommendedName>
        <fullName evidence="3">DUF1350 domain-containing protein</fullName>
    </recommendedName>
</protein>
<dbReference type="AlphaFoldDB" id="A0A0M2PZC2"/>
<reference evidence="1" key="1">
    <citation type="submission" date="2012-04" db="EMBL/GenBank/DDBJ databases">
        <authorList>
            <person name="Borisov I.G."/>
            <person name="Ivanikova N.V."/>
            <person name="Pinevich A.V."/>
        </authorList>
    </citation>
    <scope>NUCLEOTIDE SEQUENCE</scope>
    <source>
        <strain evidence="1">CALU 1027</strain>
    </source>
</reference>
<comment type="caution">
    <text evidence="1">The sequence shown here is derived from an EMBL/GenBank/DDBJ whole genome shotgun (WGS) entry which is preliminary data.</text>
</comment>
<evidence type="ECO:0008006" key="3">
    <source>
        <dbReference type="Google" id="ProtNLM"/>
    </source>
</evidence>
<dbReference type="Pfam" id="PF07082">
    <property type="entry name" value="DUF1350"/>
    <property type="match status" value="1"/>
</dbReference>
<dbReference type="SUPFAM" id="SSF53474">
    <property type="entry name" value="alpha/beta-Hydrolases"/>
    <property type="match status" value="1"/>
</dbReference>
<sequence>MVVKLPLLRLDHRGNAVLIPPHPHGLIHFLGGAFLGMAPQVVYQRLLEYLAQQGYAIIATPFVNTFDHADIARSLGQRFHRTRLYLEQQGKFDRDLPIFGLGHSMGCKLLVLLESLDPGRHQGNIFLAFNNYPARRSIPFLDQVLTQVSPELDMTVEFSPSPEATLDLAQQHYATPHSLLIQFQRDDLDESRAIGAILQQRFPQTFRFRVLSGNHLTPLGQSLDWEPGSSFSPLDAVGQWFRQEVYQDLDQLQGELNQWLQQF</sequence>
<dbReference type="InterPro" id="IPR010765">
    <property type="entry name" value="DUF1350"/>
</dbReference>
<accession>A0A0M2PZC2</accession>